<dbReference type="EMBL" id="EAAA01001422">
    <property type="status" value="NOT_ANNOTATED_CDS"/>
    <property type="molecule type" value="Genomic_DNA"/>
</dbReference>
<keyword evidence="2" id="KW-1133">Transmembrane helix</keyword>
<keyword evidence="4" id="KW-1185">Reference proteome</keyword>
<dbReference type="GO" id="GO:0006606">
    <property type="term" value="P:protein import into nucleus"/>
    <property type="evidence" value="ECO:0000318"/>
    <property type="project" value="GO_Central"/>
</dbReference>
<evidence type="ECO:0000256" key="1">
    <source>
        <dbReference type="SAM" id="MobiDB-lite"/>
    </source>
</evidence>
<dbReference type="KEGG" id="cin:100185389"/>
<reference evidence="3" key="2">
    <citation type="journal article" date="2008" name="Genome Biol.">
        <title>Improved genome assembly and evidence-based global gene model set for the chordate Ciona intestinalis: new insight into intron and operon populations.</title>
        <authorList>
            <person name="Satou Y."/>
            <person name="Mineta K."/>
            <person name="Ogasawara M."/>
            <person name="Sasakura Y."/>
            <person name="Shoguchi E."/>
            <person name="Ueno K."/>
            <person name="Yamada L."/>
            <person name="Matsumoto J."/>
            <person name="Wasserscheid J."/>
            <person name="Dewar K."/>
            <person name="Wiley G.B."/>
            <person name="Macmil S.L."/>
            <person name="Roe B.A."/>
            <person name="Zeller R.W."/>
            <person name="Hastings K.E."/>
            <person name="Lemaire P."/>
            <person name="Lindquist E."/>
            <person name="Endo T."/>
            <person name="Hotta K."/>
            <person name="Inaba K."/>
        </authorList>
    </citation>
    <scope>NUCLEOTIDE SEQUENCE [LARGE SCALE GENOMIC DNA]</scope>
    <source>
        <strain evidence="3">wild type</strain>
    </source>
</reference>
<reference evidence="3" key="4">
    <citation type="submission" date="2025-09" db="UniProtKB">
        <authorList>
            <consortium name="Ensembl"/>
        </authorList>
    </citation>
    <scope>IDENTIFICATION</scope>
</reference>
<name>F6W7P7_CIOIN</name>
<organism evidence="3 4">
    <name type="scientific">Ciona intestinalis</name>
    <name type="common">Transparent sea squirt</name>
    <name type="synonym">Ascidia intestinalis</name>
    <dbReference type="NCBI Taxonomy" id="7719"/>
    <lineage>
        <taxon>Eukaryota</taxon>
        <taxon>Metazoa</taxon>
        <taxon>Chordata</taxon>
        <taxon>Tunicata</taxon>
        <taxon>Ascidiacea</taxon>
        <taxon>Phlebobranchia</taxon>
        <taxon>Cionidae</taxon>
        <taxon>Ciona</taxon>
    </lineage>
</organism>
<feature type="transmembrane region" description="Helical" evidence="2">
    <location>
        <begin position="12"/>
        <end position="34"/>
    </location>
</feature>
<dbReference type="InterPro" id="IPR052304">
    <property type="entry name" value="PTTG1IP"/>
</dbReference>
<accession>F6W7P7</accession>
<evidence type="ECO:0000256" key="2">
    <source>
        <dbReference type="SAM" id="Phobius"/>
    </source>
</evidence>
<dbReference type="GO" id="GO:0005634">
    <property type="term" value="C:nucleus"/>
    <property type="evidence" value="ECO:0000318"/>
    <property type="project" value="GO_Central"/>
</dbReference>
<feature type="region of interest" description="Disordered" evidence="1">
    <location>
        <begin position="208"/>
        <end position="231"/>
    </location>
</feature>
<accession>A0A1W2WCW0</accession>
<gene>
    <name evidence="3" type="primary">LOC100185389</name>
</gene>
<dbReference type="Proteomes" id="UP000008144">
    <property type="component" value="Chromosome 2"/>
</dbReference>
<evidence type="ECO:0000313" key="4">
    <source>
        <dbReference type="Proteomes" id="UP000008144"/>
    </source>
</evidence>
<dbReference type="Ensembl" id="ENSCINT00000022242.2">
    <property type="protein sequence ID" value="ENSCINP00000021996.2"/>
    <property type="gene ID" value="ENSCING00000011539.2"/>
</dbReference>
<sequence length="231" mass="26255">MSNRFISPCITFVAMCLLATLIITPLTVHVNTNVKDADGMLRRVVRNIKQDESLHSVKRRSVNNTGKNAHQIACGKPKSCDKCVSITNYHCMWCTKGNKCSPYPFKHILPRSTDCDWENARWGVCWIDFRALLISVSVIGGILTIIICCCIVKFCKCITDCCHVFKFCCCCECFSDSRSSRKEEKSLKRLERKLQIQARRQEMMLRYGSQRPGGVPYGSTGNYSQFDNTPI</sequence>
<feature type="transmembrane region" description="Helical" evidence="2">
    <location>
        <begin position="131"/>
        <end position="154"/>
    </location>
</feature>
<evidence type="ECO:0000313" key="3">
    <source>
        <dbReference type="Ensembl" id="ENSCINP00000021996.2"/>
    </source>
</evidence>
<keyword evidence="2" id="KW-0812">Transmembrane</keyword>
<dbReference type="HOGENOM" id="CLU_1199444_0_0_1"/>
<keyword evidence="2" id="KW-0472">Membrane</keyword>
<reference evidence="3" key="3">
    <citation type="submission" date="2025-08" db="UniProtKB">
        <authorList>
            <consortium name="Ensembl"/>
        </authorList>
    </citation>
    <scope>IDENTIFICATION</scope>
</reference>
<dbReference type="OrthoDB" id="5829916at2759"/>
<dbReference type="PANTHER" id="PTHR15191:SF3">
    <property type="entry name" value="PITUITARY TUMOR-TRANSFORMING GENE PROTEIN-BINDING FACTOR"/>
    <property type="match status" value="1"/>
</dbReference>
<feature type="compositionally biased region" description="Polar residues" evidence="1">
    <location>
        <begin position="219"/>
        <end position="231"/>
    </location>
</feature>
<dbReference type="AlphaFoldDB" id="F6W7P7"/>
<dbReference type="PANTHER" id="PTHR15191">
    <property type="entry name" value="PROTEIN CBG20567"/>
    <property type="match status" value="1"/>
</dbReference>
<dbReference type="InParanoid" id="F6W7P7"/>
<dbReference type="GO" id="GO:0005737">
    <property type="term" value="C:cytoplasm"/>
    <property type="evidence" value="ECO:0000318"/>
    <property type="project" value="GO_Central"/>
</dbReference>
<dbReference type="GeneTree" id="ENSGT00940000168354"/>
<protein>
    <submittedName>
        <fullName evidence="3">Pituitary tumor-transforming gene 1 protein-interacting protein-like</fullName>
    </submittedName>
</protein>
<dbReference type="STRING" id="7719.ENSCINP00000021996"/>
<proteinExistence type="predicted"/>
<reference evidence="4" key="1">
    <citation type="journal article" date="2002" name="Science">
        <title>The draft genome of Ciona intestinalis: insights into chordate and vertebrate origins.</title>
        <authorList>
            <person name="Dehal P."/>
            <person name="Satou Y."/>
            <person name="Campbell R.K."/>
            <person name="Chapman J."/>
            <person name="Degnan B."/>
            <person name="De Tomaso A."/>
            <person name="Davidson B."/>
            <person name="Di Gregorio A."/>
            <person name="Gelpke M."/>
            <person name="Goodstein D.M."/>
            <person name="Harafuji N."/>
            <person name="Hastings K.E."/>
            <person name="Ho I."/>
            <person name="Hotta K."/>
            <person name="Huang W."/>
            <person name="Kawashima T."/>
            <person name="Lemaire P."/>
            <person name="Martinez D."/>
            <person name="Meinertzhagen I.A."/>
            <person name="Necula S."/>
            <person name="Nonaka M."/>
            <person name="Putnam N."/>
            <person name="Rash S."/>
            <person name="Saiga H."/>
            <person name="Satake M."/>
            <person name="Terry A."/>
            <person name="Yamada L."/>
            <person name="Wang H.G."/>
            <person name="Awazu S."/>
            <person name="Azumi K."/>
            <person name="Boore J."/>
            <person name="Branno M."/>
            <person name="Chin-Bow S."/>
            <person name="DeSantis R."/>
            <person name="Doyle S."/>
            <person name="Francino P."/>
            <person name="Keys D.N."/>
            <person name="Haga S."/>
            <person name="Hayashi H."/>
            <person name="Hino K."/>
            <person name="Imai K.S."/>
            <person name="Inaba K."/>
            <person name="Kano S."/>
            <person name="Kobayashi K."/>
            <person name="Kobayashi M."/>
            <person name="Lee B.I."/>
            <person name="Makabe K.W."/>
            <person name="Manohar C."/>
            <person name="Matassi G."/>
            <person name="Medina M."/>
            <person name="Mochizuki Y."/>
            <person name="Mount S."/>
            <person name="Morishita T."/>
            <person name="Miura S."/>
            <person name="Nakayama A."/>
            <person name="Nishizaka S."/>
            <person name="Nomoto H."/>
            <person name="Ohta F."/>
            <person name="Oishi K."/>
            <person name="Rigoutsos I."/>
            <person name="Sano M."/>
            <person name="Sasaki A."/>
            <person name="Sasakura Y."/>
            <person name="Shoguchi E."/>
            <person name="Shin-i T."/>
            <person name="Spagnuolo A."/>
            <person name="Stainier D."/>
            <person name="Suzuki M.M."/>
            <person name="Tassy O."/>
            <person name="Takatori N."/>
            <person name="Tokuoka M."/>
            <person name="Yagi K."/>
            <person name="Yoshizaki F."/>
            <person name="Wada S."/>
            <person name="Zhang C."/>
            <person name="Hyatt P.D."/>
            <person name="Larimer F."/>
            <person name="Detter C."/>
            <person name="Doggett N."/>
            <person name="Glavina T."/>
            <person name="Hawkins T."/>
            <person name="Richardson P."/>
            <person name="Lucas S."/>
            <person name="Kohara Y."/>
            <person name="Levine M."/>
            <person name="Satoh N."/>
            <person name="Rokhsar D.S."/>
        </authorList>
    </citation>
    <scope>NUCLEOTIDE SEQUENCE [LARGE SCALE GENOMIC DNA]</scope>
</reference>
<dbReference type="GeneID" id="100185389"/>